<feature type="domain" description="Nucleolar 27S pre-rRNA processing Urb2/Npa2 C-terminal" evidence="2">
    <location>
        <begin position="1264"/>
        <end position="1494"/>
    </location>
</feature>
<accession>A0A6A5XEL1</accession>
<dbReference type="GeneID" id="54282011"/>
<dbReference type="PANTHER" id="PTHR15682">
    <property type="entry name" value="UNHEALTHY RIBOSOME BIOGENESIS PROTEIN 2 HOMOLOG"/>
    <property type="match status" value="1"/>
</dbReference>
<reference evidence="3" key="1">
    <citation type="journal article" date="2020" name="Stud. Mycol.">
        <title>101 Dothideomycetes genomes: a test case for predicting lifestyles and emergence of pathogens.</title>
        <authorList>
            <person name="Haridas S."/>
            <person name="Albert R."/>
            <person name="Binder M."/>
            <person name="Bloem J."/>
            <person name="Labutti K."/>
            <person name="Salamov A."/>
            <person name="Andreopoulos B."/>
            <person name="Baker S."/>
            <person name="Barry K."/>
            <person name="Bills G."/>
            <person name="Bluhm B."/>
            <person name="Cannon C."/>
            <person name="Castanera R."/>
            <person name="Culley D."/>
            <person name="Daum C."/>
            <person name="Ezra D."/>
            <person name="Gonzalez J."/>
            <person name="Henrissat B."/>
            <person name="Kuo A."/>
            <person name="Liang C."/>
            <person name="Lipzen A."/>
            <person name="Lutzoni F."/>
            <person name="Magnuson J."/>
            <person name="Mondo S."/>
            <person name="Nolan M."/>
            <person name="Ohm R."/>
            <person name="Pangilinan J."/>
            <person name="Park H.-J."/>
            <person name="Ramirez L."/>
            <person name="Alfaro M."/>
            <person name="Sun H."/>
            <person name="Tritt A."/>
            <person name="Yoshinaga Y."/>
            <person name="Zwiers L.-H."/>
            <person name="Turgeon B."/>
            <person name="Goodwin S."/>
            <person name="Spatafora J."/>
            <person name="Crous P."/>
            <person name="Grigoriev I."/>
        </authorList>
    </citation>
    <scope>NUCLEOTIDE SEQUENCE</scope>
    <source>
        <strain evidence="3">CBS 175.79</strain>
    </source>
</reference>
<evidence type="ECO:0000259" key="2">
    <source>
        <dbReference type="Pfam" id="PF10441"/>
    </source>
</evidence>
<feature type="region of interest" description="Disordered" evidence="1">
    <location>
        <begin position="1392"/>
        <end position="1412"/>
    </location>
</feature>
<dbReference type="GO" id="GO:0005730">
    <property type="term" value="C:nucleolus"/>
    <property type="evidence" value="ECO:0007669"/>
    <property type="project" value="TreeGrafter"/>
</dbReference>
<protein>
    <recommendedName>
        <fullName evidence="2">Nucleolar 27S pre-rRNA processing Urb2/Npa2 C-terminal domain-containing protein</fullName>
    </recommendedName>
</protein>
<evidence type="ECO:0000313" key="3">
    <source>
        <dbReference type="EMBL" id="KAF2011237.1"/>
    </source>
</evidence>
<evidence type="ECO:0000256" key="1">
    <source>
        <dbReference type="SAM" id="MobiDB-lite"/>
    </source>
</evidence>
<feature type="compositionally biased region" description="Basic and acidic residues" evidence="1">
    <location>
        <begin position="148"/>
        <end position="162"/>
    </location>
</feature>
<dbReference type="InterPro" id="IPR052609">
    <property type="entry name" value="Ribosome_Biogenesis_Reg"/>
</dbReference>
<dbReference type="GO" id="GO:0042254">
    <property type="term" value="P:ribosome biogenesis"/>
    <property type="evidence" value="ECO:0007669"/>
    <property type="project" value="TreeGrafter"/>
</dbReference>
<evidence type="ECO:0000313" key="4">
    <source>
        <dbReference type="Proteomes" id="UP000799778"/>
    </source>
</evidence>
<dbReference type="EMBL" id="ML978074">
    <property type="protein sequence ID" value="KAF2011237.1"/>
    <property type="molecule type" value="Genomic_DNA"/>
</dbReference>
<feature type="compositionally biased region" description="Polar residues" evidence="1">
    <location>
        <begin position="134"/>
        <end position="144"/>
    </location>
</feature>
<keyword evidence="4" id="KW-1185">Reference proteome</keyword>
<name>A0A6A5XEL1_9PLEO</name>
<feature type="region of interest" description="Disordered" evidence="1">
    <location>
        <begin position="134"/>
        <end position="178"/>
    </location>
</feature>
<dbReference type="RefSeq" id="XP_033379576.1">
    <property type="nucleotide sequence ID" value="XM_033524614.1"/>
</dbReference>
<proteinExistence type="predicted"/>
<dbReference type="PANTHER" id="PTHR15682:SF2">
    <property type="entry name" value="UNHEALTHY RIBOSOME BIOGENESIS PROTEIN 2 HOMOLOG"/>
    <property type="match status" value="1"/>
</dbReference>
<organism evidence="3 4">
    <name type="scientific">Aaosphaeria arxii CBS 175.79</name>
    <dbReference type="NCBI Taxonomy" id="1450172"/>
    <lineage>
        <taxon>Eukaryota</taxon>
        <taxon>Fungi</taxon>
        <taxon>Dikarya</taxon>
        <taxon>Ascomycota</taxon>
        <taxon>Pezizomycotina</taxon>
        <taxon>Dothideomycetes</taxon>
        <taxon>Pleosporomycetidae</taxon>
        <taxon>Pleosporales</taxon>
        <taxon>Pleosporales incertae sedis</taxon>
        <taxon>Aaosphaeria</taxon>
    </lineage>
</organism>
<dbReference type="Proteomes" id="UP000799778">
    <property type="component" value="Unassembled WGS sequence"/>
</dbReference>
<dbReference type="InterPro" id="IPR018849">
    <property type="entry name" value="Urb2/Npa2_C"/>
</dbReference>
<dbReference type="OrthoDB" id="160374at2759"/>
<dbReference type="Pfam" id="PF10441">
    <property type="entry name" value="Urb2"/>
    <property type="match status" value="1"/>
</dbReference>
<sequence>MPATATMVSKTAPVATLPRLLAINKDFSDLNEQISQVTHIIGLPAQWCHSFEEQDRSTVVQQLPKARAEWVLRWTIEKLKDDSENGTAARANSKLWALLDLMVYILPVPRSATHLRDAAFLGILEKTLQESFESSAAIQPSSNGAEPRSSDSSETVREELPSRKRKRPSTETAPTSSKKRALDIGGLVKLFDAVARTLQTITSKASALSSSEDAPNAEHMKMALRTESAQAARVLKYWLTAVERFLQISMSPSSTLSEKCLDLSSILEVWNLRYFESGDEQGASAEQFSTECLIPTLALHNTTQKALAQAAQQDKSLFTESLQSVEILIVKHIFVPSRAAFFSGPAPIGTTTTTDIDHDSSALAANLEPLRAKLLQAAQILDTSISLPDYFKPLFDSVPQLLDIAIRYNPSRTPRARINEQPWLQAVFIALAECIGCPLEAASFSIPQPSIDALEKSLGVLQARDVRIDPEVLVKMFWFHTGVKYPESQPRTIQWSLIAALIKLDATAFIMKSASKAVPSENETDDLVAFLFQQISDFQAASTSLPTVDKMDIDGVEESDDAQAFSESQYQTIIRSILIPIFTAFARNRDLLGFLRRWDAQLVLHAPIVRKPLQELTRLIWEDFSLNVALADKLEQSLTQAQIVTLFQEHAERIKPLKISEETSTQELKKKHILSLKEAYSSATLIRAILGSIDNDLLLEALQPALLDVLLSLSSTVQSSWYRSNIDLYPCWITIAQVTNNLWPLTLHGSPDKQKELLEPLISRATKDVSHARKNKHEHGFNSRCRSAVLLFLLASSDLLRTVPGWSNQLHESLRKGLKVLTPGHLEPDDLQQLLVMFCTEYVQLLDHNDSKRREKTLFELLNGISTLDSESGIILAEQLAELIFTTSTVPTRVSFASALLRALDQQEEGHQLYSLAVPALLQIRPESLPRDRREELLNKITDILLERPRNAASLLRIMVYLMETSNATANISSDSSVLFDIAERLTKGKIEDTVVMRLLQELVSSTLGHILQNKDQAQNERFLQKYKKKLSKSSKSLKTHSPARLALLSGTLLAPKQEDISSWESFLDILDEGLNDVYSAEDRILGAYIDLPSQVLNDDTGLFNKARSSLKGWLDQKLQSNGSASTWSSDLLASLETGESKTRFIQVIGKYHLCPVESIEDFIKASSAVLSSTSTAAARGAIARSIHDVVSSIPLFGRVALAVDLSNVESSDQAHSYVSLPIILSTFDDKTSDDEEIRTQQLSILPTICTRLEQVSDSEAFNSLMDAINVTIRDKPHCTNQHGIECVLAAIASIVSRASPSLPVSDASAIYGRICETSRLILLLHRGRLGGRFHILLPPLQNLLFCLFIPHAGRGSSLPFWLRSSSASSQIKLSPANATQFSRLLSTLSSPTQSSVSTTKHQRNASTKSTLNDPVKAAKEYASHFIYPLLASFCRFSLSGRLEPNVRDKLIPGLWDTISVADMDRDTLQAMFTGLDRASKDVWRGVWDEWKKMNGKSERDNRASRGE</sequence>
<gene>
    <name evidence="3" type="ORF">BU24DRAFT_376282</name>
</gene>